<dbReference type="EMBL" id="CAXLJM020000048">
    <property type="protein sequence ID" value="CAL8112150.1"/>
    <property type="molecule type" value="Genomic_DNA"/>
</dbReference>
<comment type="caution">
    <text evidence="2">The sequence shown here is derived from an EMBL/GenBank/DDBJ whole genome shotgun (WGS) entry which is preliminary data.</text>
</comment>
<gene>
    <name evidence="2" type="ORF">ODALV1_LOCUS15509</name>
</gene>
<feature type="region of interest" description="Disordered" evidence="1">
    <location>
        <begin position="193"/>
        <end position="219"/>
    </location>
</feature>
<feature type="compositionally biased region" description="Low complexity" evidence="1">
    <location>
        <begin position="195"/>
        <end position="206"/>
    </location>
</feature>
<proteinExistence type="predicted"/>
<feature type="region of interest" description="Disordered" evidence="1">
    <location>
        <begin position="152"/>
        <end position="174"/>
    </location>
</feature>
<reference evidence="2 3" key="1">
    <citation type="submission" date="2024-08" db="EMBL/GenBank/DDBJ databases">
        <authorList>
            <person name="Cucini C."/>
            <person name="Frati F."/>
        </authorList>
    </citation>
    <scope>NUCLEOTIDE SEQUENCE [LARGE SCALE GENOMIC DNA]</scope>
</reference>
<evidence type="ECO:0000313" key="3">
    <source>
        <dbReference type="Proteomes" id="UP001642540"/>
    </source>
</evidence>
<organism evidence="2 3">
    <name type="scientific">Orchesella dallaii</name>
    <dbReference type="NCBI Taxonomy" id="48710"/>
    <lineage>
        <taxon>Eukaryota</taxon>
        <taxon>Metazoa</taxon>
        <taxon>Ecdysozoa</taxon>
        <taxon>Arthropoda</taxon>
        <taxon>Hexapoda</taxon>
        <taxon>Collembola</taxon>
        <taxon>Entomobryomorpha</taxon>
        <taxon>Entomobryoidea</taxon>
        <taxon>Orchesellidae</taxon>
        <taxon>Orchesellinae</taxon>
        <taxon>Orchesella</taxon>
    </lineage>
</organism>
<feature type="region of interest" description="Disordered" evidence="1">
    <location>
        <begin position="236"/>
        <end position="264"/>
    </location>
</feature>
<sequence>MNITITTVVIAILGLSIIHACIKRSKSYLNYRRLFRTQSRCKILDIELSSIASTSTSSIPQTPTTEPYIVISANTPVFLSTSTNNQLMILEENVTESPLRYYEIPIDSVTHLPSTTGGSNIFDNTSNSSSNVSSVILEESVTEPSYYELTTDSVTYPPTTTGGSNIFDNTSNSSSNVSSVILEESVTEPSYYELTTDSVTYPPTTTGGSNIFDNTSNSSSNVSSVILEESVPESSYYELPTDSVTYPPTTTGGSNIFDNTSNSSSNVSSVILEESVTESSYYELPTDSVTYPPTTTGGSNIFDNTSNSSSNVSPVILEESVTESSIPYGILPTVMLSSTSTNTPGRLDTDDISTTNNAVLVENTTMFYLPTPPAAIVDLVSNTSTVVMSPIIRKQNECITVGFPRLAMNRRNAAMKLSVERELATSRWMHLVMKQIKIAKYALNDTFDRPAFFITNGPA</sequence>
<keyword evidence="3" id="KW-1185">Reference proteome</keyword>
<accession>A0ABP1QVE8</accession>
<evidence type="ECO:0000313" key="2">
    <source>
        <dbReference type="EMBL" id="CAL8112150.1"/>
    </source>
</evidence>
<feature type="compositionally biased region" description="Polar residues" evidence="1">
    <location>
        <begin position="242"/>
        <end position="260"/>
    </location>
</feature>
<protein>
    <submittedName>
        <fullName evidence="2">Uncharacterized protein</fullName>
    </submittedName>
</protein>
<dbReference type="Proteomes" id="UP001642540">
    <property type="component" value="Unassembled WGS sequence"/>
</dbReference>
<name>A0ABP1QVE8_9HEXA</name>
<feature type="compositionally biased region" description="Low complexity" evidence="1">
    <location>
        <begin position="152"/>
        <end position="161"/>
    </location>
</feature>
<evidence type="ECO:0000256" key="1">
    <source>
        <dbReference type="SAM" id="MobiDB-lite"/>
    </source>
</evidence>